<dbReference type="AlphaFoldDB" id="A0A9P0W0B6"/>
<organism evidence="9 10">
    <name type="scientific">[Candida] railenensis</name>
    <dbReference type="NCBI Taxonomy" id="45579"/>
    <lineage>
        <taxon>Eukaryota</taxon>
        <taxon>Fungi</taxon>
        <taxon>Dikarya</taxon>
        <taxon>Ascomycota</taxon>
        <taxon>Saccharomycotina</taxon>
        <taxon>Pichiomycetes</taxon>
        <taxon>Debaryomycetaceae</taxon>
        <taxon>Kurtzmaniella</taxon>
    </lineage>
</organism>
<comment type="caution">
    <text evidence="9">The sequence shown here is derived from an EMBL/GenBank/DDBJ whole genome shotgun (WGS) entry which is preliminary data.</text>
</comment>
<evidence type="ECO:0000256" key="5">
    <source>
        <dbReference type="ARBA" id="ARBA00022737"/>
    </source>
</evidence>
<keyword evidence="4" id="KW-0053">Apoptosis</keyword>
<dbReference type="PANTHER" id="PTHR46366:SF8">
    <property type="entry name" value="PRO-APOPTOTIC SERINE PROTEASE NMA111"/>
    <property type="match status" value="1"/>
</dbReference>
<comment type="similarity">
    <text evidence="1">Belongs to the peptidase S1C family.</text>
</comment>
<dbReference type="InterPro" id="IPR009003">
    <property type="entry name" value="Peptidase_S1_PA"/>
</dbReference>
<dbReference type="SMART" id="SM00228">
    <property type="entry name" value="PDZ"/>
    <property type="match status" value="2"/>
</dbReference>
<evidence type="ECO:0000256" key="3">
    <source>
        <dbReference type="ARBA" id="ARBA00021524"/>
    </source>
</evidence>
<evidence type="ECO:0000256" key="7">
    <source>
        <dbReference type="SAM" id="MobiDB-lite"/>
    </source>
</evidence>
<dbReference type="SUPFAM" id="SSF50156">
    <property type="entry name" value="PDZ domain-like"/>
    <property type="match status" value="3"/>
</dbReference>
<evidence type="ECO:0000313" key="9">
    <source>
        <dbReference type="EMBL" id="CAH2354829.1"/>
    </source>
</evidence>
<dbReference type="GO" id="GO:0006508">
    <property type="term" value="P:proteolysis"/>
    <property type="evidence" value="ECO:0007669"/>
    <property type="project" value="UniProtKB-KW"/>
</dbReference>
<keyword evidence="9" id="KW-0645">Protease</keyword>
<dbReference type="InterPro" id="IPR001940">
    <property type="entry name" value="Peptidase_S1C"/>
</dbReference>
<feature type="domain" description="PDZ" evidence="8">
    <location>
        <begin position="298"/>
        <end position="381"/>
    </location>
</feature>
<feature type="domain" description="PDZ" evidence="8">
    <location>
        <begin position="906"/>
        <end position="987"/>
    </location>
</feature>
<keyword evidence="6" id="KW-0720">Serine protease</keyword>
<dbReference type="CDD" id="cd06786">
    <property type="entry name" value="cpPDZ1_ScNma111-like"/>
    <property type="match status" value="1"/>
</dbReference>
<keyword evidence="10" id="KW-1185">Reference proteome</keyword>
<gene>
    <name evidence="9" type="ORF">CLIB1423_19S01288</name>
</gene>
<sequence>MGEKRRLSEEETGTSNKRLEQDVEALSDSGEFEVSSSYESSDEQIFDTSMVSGAGGAGGRQLTPTGNNQWQETITKVVKSVVSIQFTHVTTFDTESALVSEATGFVVDAERGLILTNRHVVGPGPFCGYAVFDNHEEAVLKPIYRDPIHDFGFLQFDPKDIKYMEVSQLELRPNYAQVGTEIRVVGNDNGEKLSILAGFISRLDRNAPDYGMHTYNDFNTEYIQAAASASGGSSGSPVVNMDGYAIALEAGGSSEASTDFFLPIYRPLRALQCIQEGKPITRGDIQVEWQMKPFDECRRLGLSSDAEANARKAFPTKIGLLVAEIVLSEGPAAPSEDNYLIKEGDILISINDEPIATHVRVDEILDENVGKELKFTLQRGSGEYFHQLITIGDLHKITPSRYVEVGGACFNDLSYQIARNNCIPVRGVYINDPSGSFELNVSDSGMYMLLSIDDIPTPDLDTFIQVMKTIPDRKRVSICFRDVAGVYGETIQVIYLDRHWNTTFRLSQRNDSTGLWDFTDLLGKDEELPKLPAPEPQNARFIDIPFEEGDGESTPVSLAKKGNCSKLSRSFAQIRVIAPIPLDSYSHMKERGYGIVIDAEHGYVLVSRKFVPHDMCDIIITFAESIEVAAEVVFLHPHQNYAIIKYDPSLVLADVRTPEFSDKPLKRGERALFVGYNYHFRLVTDDVKISAIASYNIPGGLYPARYRGTNLECVVLDTKICQDCDTAIITDYDGKIRSFWLTYMGEEGACENGGDRLYHMGLDVTDVLPIIRGLQQNNKLPMRKSLRILDAEFSAITVSQGRTRGVPMDWISKFEGECQDEIKFFNVSKLIAPPQPLSSKLSKVNQFKIGDIVLSVNDKLVTSMRDLYVMYDQEFLNFKVIREKKEHDLVVSTIDTDHLNTSQVVGWCGMILQEPHYAVHQTLTKLPSKVYITTRSPGGPAAAYQISSYRFITHVNDQETKDLETFLNVVKSIPDSTYVKLRLVYDNIPEALSLKTNYHYFPTGEFKKDHTGKWVEVDHEKITEDQH</sequence>
<keyword evidence="5" id="KW-0677">Repeat</keyword>
<reference evidence="9" key="1">
    <citation type="submission" date="2022-03" db="EMBL/GenBank/DDBJ databases">
        <authorList>
            <person name="Legras J.-L."/>
            <person name="Devillers H."/>
            <person name="Grondin C."/>
        </authorList>
    </citation>
    <scope>NUCLEOTIDE SEQUENCE</scope>
    <source>
        <strain evidence="9">CLIB 1423</strain>
    </source>
</reference>
<accession>A0A9P0W0B6</accession>
<dbReference type="GO" id="GO:0004252">
    <property type="term" value="F:serine-type endopeptidase activity"/>
    <property type="evidence" value="ECO:0007669"/>
    <property type="project" value="InterPro"/>
</dbReference>
<evidence type="ECO:0000256" key="2">
    <source>
        <dbReference type="ARBA" id="ARBA00020338"/>
    </source>
</evidence>
<dbReference type="PANTHER" id="PTHR46366">
    <property type="entry name" value="PRO-APOPTOTIC SERINE PROTEASE NMA111"/>
    <property type="match status" value="1"/>
</dbReference>
<dbReference type="GO" id="GO:0006915">
    <property type="term" value="P:apoptotic process"/>
    <property type="evidence" value="ECO:0007669"/>
    <property type="project" value="UniProtKB-KW"/>
</dbReference>
<dbReference type="Gene3D" id="2.30.42.10">
    <property type="match status" value="2"/>
</dbReference>
<dbReference type="OrthoDB" id="4217619at2759"/>
<dbReference type="Pfam" id="PF13365">
    <property type="entry name" value="Trypsin_2"/>
    <property type="match status" value="1"/>
</dbReference>
<dbReference type="Pfam" id="PF00595">
    <property type="entry name" value="PDZ"/>
    <property type="match status" value="1"/>
</dbReference>
<dbReference type="InterPro" id="IPR001478">
    <property type="entry name" value="PDZ"/>
</dbReference>
<dbReference type="EMBL" id="CAKXYY010000019">
    <property type="protein sequence ID" value="CAH2354829.1"/>
    <property type="molecule type" value="Genomic_DNA"/>
</dbReference>
<dbReference type="PRINTS" id="PR00834">
    <property type="entry name" value="PROTEASES2C"/>
</dbReference>
<dbReference type="InterPro" id="IPR036034">
    <property type="entry name" value="PDZ_sf"/>
</dbReference>
<dbReference type="Gene3D" id="2.40.10.120">
    <property type="match status" value="2"/>
</dbReference>
<dbReference type="Pfam" id="PF12812">
    <property type="entry name" value="PDZ_1"/>
    <property type="match status" value="2"/>
</dbReference>
<protein>
    <recommendedName>
        <fullName evidence="2">Pro-apoptotic serine protease NMA111</fullName>
    </recommendedName>
    <alternativeName>
        <fullName evidence="3">Pro-apoptotic serine protease nma111</fullName>
    </alternativeName>
</protein>
<proteinExistence type="inferred from homology"/>
<evidence type="ECO:0000313" key="10">
    <source>
        <dbReference type="Proteomes" id="UP000837801"/>
    </source>
</evidence>
<evidence type="ECO:0000256" key="1">
    <source>
        <dbReference type="ARBA" id="ARBA00010541"/>
    </source>
</evidence>
<name>A0A9P0W0B6_9ASCO</name>
<feature type="region of interest" description="Disordered" evidence="7">
    <location>
        <begin position="1"/>
        <end position="38"/>
    </location>
</feature>
<evidence type="ECO:0000256" key="6">
    <source>
        <dbReference type="ARBA" id="ARBA00022825"/>
    </source>
</evidence>
<evidence type="ECO:0000256" key="4">
    <source>
        <dbReference type="ARBA" id="ARBA00022703"/>
    </source>
</evidence>
<dbReference type="CDD" id="cd06719">
    <property type="entry name" value="PDZ2-4_Nma111p-like"/>
    <property type="match status" value="1"/>
</dbReference>
<evidence type="ECO:0000259" key="8">
    <source>
        <dbReference type="SMART" id="SM00228"/>
    </source>
</evidence>
<dbReference type="SUPFAM" id="SSF50494">
    <property type="entry name" value="Trypsin-like serine proteases"/>
    <property type="match status" value="2"/>
</dbReference>
<dbReference type="InterPro" id="IPR025926">
    <property type="entry name" value="PDZ-like_dom"/>
</dbReference>
<keyword evidence="6" id="KW-0378">Hydrolase</keyword>
<dbReference type="Proteomes" id="UP000837801">
    <property type="component" value="Unassembled WGS sequence"/>
</dbReference>